<evidence type="ECO:0000256" key="1">
    <source>
        <dbReference type="SAM" id="MobiDB-lite"/>
    </source>
</evidence>
<comment type="caution">
    <text evidence="4">The sequence shown here is derived from an EMBL/GenBank/DDBJ whole genome shotgun (WGS) entry which is preliminary data.</text>
</comment>
<feature type="signal peptide" evidence="2">
    <location>
        <begin position="1"/>
        <end position="24"/>
    </location>
</feature>
<dbReference type="SUPFAM" id="SSF51735">
    <property type="entry name" value="NAD(P)-binding Rossmann-fold domains"/>
    <property type="match status" value="1"/>
</dbReference>
<evidence type="ECO:0000313" key="4">
    <source>
        <dbReference type="EMBL" id="CAE7221117.1"/>
    </source>
</evidence>
<feature type="chain" id="PRO_5032957711" evidence="2">
    <location>
        <begin position="25"/>
        <end position="393"/>
    </location>
</feature>
<dbReference type="Gene3D" id="3.90.25.10">
    <property type="entry name" value="UDP-galactose 4-epimerase, domain 1"/>
    <property type="match status" value="1"/>
</dbReference>
<evidence type="ECO:0000256" key="2">
    <source>
        <dbReference type="SAM" id="SignalP"/>
    </source>
</evidence>
<dbReference type="AlphaFoldDB" id="A0A812K5B8"/>
<gene>
    <name evidence="4" type="primary">rmd</name>
    <name evidence="4" type="ORF">SNAT2548_LOCUS8128</name>
</gene>
<keyword evidence="2" id="KW-0732">Signal</keyword>
<feature type="region of interest" description="Disordered" evidence="1">
    <location>
        <begin position="374"/>
        <end position="393"/>
    </location>
</feature>
<dbReference type="Gene3D" id="3.40.50.720">
    <property type="entry name" value="NAD(P)-binding Rossmann-like Domain"/>
    <property type="match status" value="1"/>
</dbReference>
<dbReference type="EMBL" id="CAJNDS010000591">
    <property type="protein sequence ID" value="CAE7221117.1"/>
    <property type="molecule type" value="Genomic_DNA"/>
</dbReference>
<dbReference type="PANTHER" id="PTHR43000">
    <property type="entry name" value="DTDP-D-GLUCOSE 4,6-DEHYDRATASE-RELATED"/>
    <property type="match status" value="1"/>
</dbReference>
<feature type="domain" description="NAD(P)-binding" evidence="3">
    <location>
        <begin position="41"/>
        <end position="358"/>
    </location>
</feature>
<proteinExistence type="predicted"/>
<dbReference type="InterPro" id="IPR036291">
    <property type="entry name" value="NAD(P)-bd_dom_sf"/>
</dbReference>
<dbReference type="Proteomes" id="UP000604046">
    <property type="component" value="Unassembled WGS sequence"/>
</dbReference>
<evidence type="ECO:0000259" key="3">
    <source>
        <dbReference type="Pfam" id="PF16363"/>
    </source>
</evidence>
<protein>
    <submittedName>
        <fullName evidence="4">Rmd protein</fullName>
    </submittedName>
</protein>
<organism evidence="4 5">
    <name type="scientific">Symbiodinium natans</name>
    <dbReference type="NCBI Taxonomy" id="878477"/>
    <lineage>
        <taxon>Eukaryota</taxon>
        <taxon>Sar</taxon>
        <taxon>Alveolata</taxon>
        <taxon>Dinophyceae</taxon>
        <taxon>Suessiales</taxon>
        <taxon>Symbiodiniaceae</taxon>
        <taxon>Symbiodinium</taxon>
    </lineage>
</organism>
<evidence type="ECO:0000313" key="5">
    <source>
        <dbReference type="Proteomes" id="UP000604046"/>
    </source>
</evidence>
<dbReference type="Pfam" id="PF16363">
    <property type="entry name" value="GDP_Man_Dehyd"/>
    <property type="match status" value="1"/>
</dbReference>
<feature type="compositionally biased region" description="Basic and acidic residues" evidence="1">
    <location>
        <begin position="382"/>
        <end position="393"/>
    </location>
</feature>
<sequence>MAGRWHRWLLVSLVTLSAARKTHFEPWSPCHTLHGSGKNALVTGITGMLGSHVAEALLERGYKVFGVVRPRSNIRNLATFQAKIEILTAELTDPWRVLRLMEKVKPDYIFHFAAQAFNSLSFDQPAETLSTNMMSTLHILEAARQLNMKSSRVVIAGSSTVYGASTEDWDGPVPEEAAMKPVSPYGVSKAASELLALSYARAHGLHVIVPRFFIHLAPRGVEALALHDFARQVAMVERGLLSPPVLRHGDLSTRRDITDIVDSAPVVVCLAEVAPSATVVNLGSNVSYSMQQLLNELVLLSPSWRPENQSDGPSALRLEMDVSRLRAYDERIVMADISRVQQLTGWVPQPDMPRLLRMLLDYWRHETAFRYPEELSSPRPASSDDRTEFMAEL</sequence>
<name>A0A812K5B8_9DINO</name>
<reference evidence="4" key="1">
    <citation type="submission" date="2021-02" db="EMBL/GenBank/DDBJ databases">
        <authorList>
            <person name="Dougan E. K."/>
            <person name="Rhodes N."/>
            <person name="Thang M."/>
            <person name="Chan C."/>
        </authorList>
    </citation>
    <scope>NUCLEOTIDE SEQUENCE</scope>
</reference>
<accession>A0A812K5B8</accession>
<dbReference type="InterPro" id="IPR020904">
    <property type="entry name" value="Sc_DH/Rdtase_CS"/>
</dbReference>
<dbReference type="OrthoDB" id="441541at2759"/>
<dbReference type="InterPro" id="IPR016040">
    <property type="entry name" value="NAD(P)-bd_dom"/>
</dbReference>
<dbReference type="PROSITE" id="PS00061">
    <property type="entry name" value="ADH_SHORT"/>
    <property type="match status" value="1"/>
</dbReference>
<keyword evidence="5" id="KW-1185">Reference proteome</keyword>